<dbReference type="PANTHER" id="PTHR45784:SF3">
    <property type="entry name" value="C-TYPE LECTIN DOMAIN FAMILY 4 MEMBER K-LIKE-RELATED"/>
    <property type="match status" value="1"/>
</dbReference>
<feature type="signal peptide" evidence="2">
    <location>
        <begin position="1"/>
        <end position="20"/>
    </location>
</feature>
<evidence type="ECO:0000256" key="2">
    <source>
        <dbReference type="SAM" id="SignalP"/>
    </source>
</evidence>
<evidence type="ECO:0000259" key="3">
    <source>
        <dbReference type="PROSITE" id="PS50041"/>
    </source>
</evidence>
<protein>
    <recommendedName>
        <fullName evidence="3">C-type lectin domain-containing protein</fullName>
    </recommendedName>
</protein>
<feature type="domain" description="C-type lectin" evidence="3">
    <location>
        <begin position="1000"/>
        <end position="1096"/>
    </location>
</feature>
<evidence type="ECO:0000256" key="1">
    <source>
        <dbReference type="ARBA" id="ARBA00023157"/>
    </source>
</evidence>
<gene>
    <name evidence="4" type="ORF">HF521_015443</name>
</gene>
<accession>A0A8T0A7A1</accession>
<feature type="domain" description="C-type lectin" evidence="3">
    <location>
        <begin position="734"/>
        <end position="860"/>
    </location>
</feature>
<keyword evidence="2" id="KW-0732">Signal</keyword>
<feature type="domain" description="C-type lectin" evidence="3">
    <location>
        <begin position="867"/>
        <end position="981"/>
    </location>
</feature>
<keyword evidence="5" id="KW-1185">Reference proteome</keyword>
<dbReference type="InterPro" id="IPR018378">
    <property type="entry name" value="C-type_lectin_CS"/>
</dbReference>
<dbReference type="InterPro" id="IPR001304">
    <property type="entry name" value="C-type_lectin-like"/>
</dbReference>
<feature type="domain" description="C-type lectin" evidence="3">
    <location>
        <begin position="644"/>
        <end position="739"/>
    </location>
</feature>
<reference evidence="4" key="1">
    <citation type="submission" date="2020-08" db="EMBL/GenBank/DDBJ databases">
        <title>Chromosome-level assembly of Southern catfish (Silurus meridionalis) provides insights into visual adaptation to the nocturnal and benthic lifestyles.</title>
        <authorList>
            <person name="Zhang Y."/>
            <person name="Wang D."/>
            <person name="Peng Z."/>
        </authorList>
    </citation>
    <scope>NUCLEOTIDE SEQUENCE</scope>
    <source>
        <strain evidence="4">SWU-2019-XX</strain>
        <tissue evidence="4">Muscle</tissue>
    </source>
</reference>
<name>A0A8T0A7A1_SILME</name>
<feature type="domain" description="C-type lectin" evidence="3">
    <location>
        <begin position="266"/>
        <end position="379"/>
    </location>
</feature>
<dbReference type="PROSITE" id="PS50041">
    <property type="entry name" value="C_TYPE_LECTIN_2"/>
    <property type="match status" value="9"/>
</dbReference>
<dbReference type="Pfam" id="PF00059">
    <property type="entry name" value="Lectin_C"/>
    <property type="match status" value="9"/>
</dbReference>
<dbReference type="EMBL" id="JABFDY010000028">
    <property type="protein sequence ID" value="KAF7687050.1"/>
    <property type="molecule type" value="Genomic_DNA"/>
</dbReference>
<dbReference type="PROSITE" id="PS00615">
    <property type="entry name" value="C_TYPE_LECTIN_1"/>
    <property type="match status" value="4"/>
</dbReference>
<feature type="domain" description="C-type lectin" evidence="3">
    <location>
        <begin position="503"/>
        <end position="625"/>
    </location>
</feature>
<dbReference type="PANTHER" id="PTHR45784">
    <property type="entry name" value="C-TYPE LECTIN DOMAIN FAMILY 20 MEMBER A-RELATED"/>
    <property type="match status" value="1"/>
</dbReference>
<dbReference type="Proteomes" id="UP000606274">
    <property type="component" value="Unassembled WGS sequence"/>
</dbReference>
<organism evidence="4 5">
    <name type="scientific">Silurus meridionalis</name>
    <name type="common">Southern catfish</name>
    <name type="synonym">Silurus soldatovi meridionalis</name>
    <dbReference type="NCBI Taxonomy" id="175797"/>
    <lineage>
        <taxon>Eukaryota</taxon>
        <taxon>Metazoa</taxon>
        <taxon>Chordata</taxon>
        <taxon>Craniata</taxon>
        <taxon>Vertebrata</taxon>
        <taxon>Euteleostomi</taxon>
        <taxon>Actinopterygii</taxon>
        <taxon>Neopterygii</taxon>
        <taxon>Teleostei</taxon>
        <taxon>Ostariophysi</taxon>
        <taxon>Siluriformes</taxon>
        <taxon>Siluridae</taxon>
        <taxon>Silurus</taxon>
    </lineage>
</organism>
<dbReference type="Gene3D" id="3.10.100.10">
    <property type="entry name" value="Mannose-Binding Protein A, subunit A"/>
    <property type="match status" value="9"/>
</dbReference>
<sequence length="1164" mass="133557">MNLTFCILLGLTGLVPVAVSILGTVPHNYELIKTPMTWADAKNYCRVWYTDLAAIQSGTDWLRLKKEAVSKGLATNAWVGLYADINGWRWSLNNLQYVPFRQWNPGEPNNGAGKESCVAMGIYNNWWDAPCTQLRPIICYNDNLTGSARFIAIPRPYMTWPEAQAYCRTHYTDLASIFNSSDNNIVGKINPGGAWIGLYREPWRWSDRTSALNLSWAAGQPDNYGGIENCAVVNNRLFSDAPCSNQYYFFCHTIVASILRTVPHKYDLILTPMSWPDARNYCRVMYTDLATMQSNTDWLRLRKEAARKGLATHTWVGLYNDINSWRWSLNELPLKNVTYLNWYVIEPSNSGGKESCGAIGSNNNWWDLSCTTPLPFICYNANFSDANKFIGIRTLRMTWSQAQAYCRTYHTDLASSLNSSDQNLLWQLYVVQGASWIGLYRDTWKWADGTNASNITWAPGEPNNYWRNENCAVNYNGLYGDASCTDKAFFFCHTTFVASVQQTISRNYYMILMRKSWPDAQNYCRMMYTDLAIIITDVDSLQLKKEAARKKLTEPAWIGLYDDVNSWRWSLNDILLKNSIFTNWITGEPNNYLAKESCESCAIIMGTTGYWADKPCADLRPFVCYDDNLSGADRFIGVASPLLNWARAQSYCRTHYTDLASSLNSSDNDFITQVMTIQGDSWFGLYRETWKWLNNTKTSKLPWYTAQPNNVYGSDNCGAFYKGLYVDEPCTALYYFFCYTKISRNYYLILMKKSWSDAQNYCRMMYTDLAIVINDVDLLQIKKEAVRQKLATFAWIGLYNDVNSWRWSLNEVLLKNSILTNWMPGEPNNYAAKESCCVIMNTTGYWADKPCADLKPFICYDEISRNYYLILTKKSWSNAQNYCRMMYTDLAIIITDVDSLQFKKESARQKLATSAWIGLYNDVNSWRWSLNEVLLKNSIFTNWMPGEPNNNYGEESCCVIMNTTGYWADKPCADLKPFICYDGTNSGADRFVGVTSPMLTWSGAQTYCRTFHTDLATVTNSTDNDLLAQLASVMSSICYWIGFYRDTWKWSDGTNISNLQWANGQPNNYYSHENCGLHNTLFEDDTCTNLHFFMCHTIKPVIKQQIVRLQVKSDGSVFEPDVQSMILEVIKLNLKGKGISDNTTVTWRVQTDGIIFYKKNKDDL</sequence>
<feature type="chain" id="PRO_5035872808" description="C-type lectin domain-containing protein" evidence="2">
    <location>
        <begin position="21"/>
        <end position="1164"/>
    </location>
</feature>
<evidence type="ECO:0000313" key="4">
    <source>
        <dbReference type="EMBL" id="KAF7687050.1"/>
    </source>
</evidence>
<dbReference type="SMART" id="SM00034">
    <property type="entry name" value="CLECT"/>
    <property type="match status" value="9"/>
</dbReference>
<feature type="domain" description="C-type lectin" evidence="3">
    <location>
        <begin position="29"/>
        <end position="140"/>
    </location>
</feature>
<dbReference type="AlphaFoldDB" id="A0A8T0A7A1"/>
<proteinExistence type="predicted"/>
<feature type="domain" description="C-type lectin" evidence="3">
    <location>
        <begin position="158"/>
        <end position="252"/>
    </location>
</feature>
<comment type="caution">
    <text evidence="4">The sequence shown here is derived from an EMBL/GenBank/DDBJ whole genome shotgun (WGS) entry which is preliminary data.</text>
</comment>
<feature type="domain" description="C-type lectin" evidence="3">
    <location>
        <begin position="378"/>
        <end position="493"/>
    </location>
</feature>
<keyword evidence="1" id="KW-1015">Disulfide bond</keyword>
<dbReference type="InterPro" id="IPR016186">
    <property type="entry name" value="C-type_lectin-like/link_sf"/>
</dbReference>
<dbReference type="InterPro" id="IPR016187">
    <property type="entry name" value="CTDL_fold"/>
</dbReference>
<evidence type="ECO:0000313" key="5">
    <source>
        <dbReference type="Proteomes" id="UP000606274"/>
    </source>
</evidence>
<dbReference type="SUPFAM" id="SSF56436">
    <property type="entry name" value="C-type lectin-like"/>
    <property type="match status" value="9"/>
</dbReference>